<accession>A0AAU9JUY8</accession>
<dbReference type="SMART" id="SM00303">
    <property type="entry name" value="GPS"/>
    <property type="match status" value="1"/>
</dbReference>
<evidence type="ECO:0000313" key="9">
    <source>
        <dbReference type="EMBL" id="CAG9330196.1"/>
    </source>
</evidence>
<evidence type="ECO:0000256" key="2">
    <source>
        <dbReference type="ARBA" id="ARBA00022692"/>
    </source>
</evidence>
<feature type="transmembrane region" description="Helical" evidence="7">
    <location>
        <begin position="1542"/>
        <end position="1567"/>
    </location>
</feature>
<dbReference type="Gene3D" id="2.60.40.10">
    <property type="entry name" value="Immunoglobulins"/>
    <property type="match status" value="1"/>
</dbReference>
<feature type="transmembrane region" description="Helical" evidence="7">
    <location>
        <begin position="1587"/>
        <end position="1606"/>
    </location>
</feature>
<evidence type="ECO:0000259" key="8">
    <source>
        <dbReference type="Pfam" id="PF02010"/>
    </source>
</evidence>
<evidence type="ECO:0000256" key="5">
    <source>
        <dbReference type="ARBA" id="ARBA00023136"/>
    </source>
</evidence>
<reference evidence="9" key="1">
    <citation type="submission" date="2021-09" db="EMBL/GenBank/DDBJ databases">
        <authorList>
            <consortium name="AG Swart"/>
            <person name="Singh M."/>
            <person name="Singh A."/>
            <person name="Seah K."/>
            <person name="Emmerich C."/>
        </authorList>
    </citation>
    <scope>NUCLEOTIDE SEQUENCE</scope>
    <source>
        <strain evidence="9">ATCC30299</strain>
    </source>
</reference>
<evidence type="ECO:0000313" key="10">
    <source>
        <dbReference type="Proteomes" id="UP001162131"/>
    </source>
</evidence>
<dbReference type="Gene3D" id="2.60.220.50">
    <property type="match status" value="1"/>
</dbReference>
<dbReference type="InterPro" id="IPR002859">
    <property type="entry name" value="PKD/REJ-like"/>
</dbReference>
<feature type="transmembrane region" description="Helical" evidence="7">
    <location>
        <begin position="1448"/>
        <end position="1470"/>
    </location>
</feature>
<feature type="transmembrane region" description="Helical" evidence="7">
    <location>
        <begin position="1495"/>
        <end position="1516"/>
    </location>
</feature>
<comment type="caution">
    <text evidence="9">The sequence shown here is derived from an EMBL/GenBank/DDBJ whole genome shotgun (WGS) entry which is preliminary data.</text>
</comment>
<dbReference type="InterPro" id="IPR013783">
    <property type="entry name" value="Ig-like_fold"/>
</dbReference>
<feature type="transmembrane region" description="Helical" evidence="7">
    <location>
        <begin position="1333"/>
        <end position="1353"/>
    </location>
</feature>
<sequence length="1659" mass="182036">MTCSGQEAWTYSLLACTSCYLHQYICKSQCPTLWIPSAPISSDNPYTCTAPDSTKRLIFNFHQFKYAIGDPDNPSLYAFHGPDIDNNPETLPLPGIQRGLYFPNSEVFLSKSSGSILLSFDHTWIFWIKVDSSQGSNYLLSKRNNSGEMSMHIKITSGGYILFGRIYCIETFSQTQTLATMSIGDNTWNIIKITQAYSFTSYSTYLYTTTVYTNNIGISGTTIAGSLYHYDDPSYDDLRIGNGIVGWIFQLIYVPGLDTYAWPNDYTVGNQITCPKSLDPLCLVDCTVNQFVDDNGLCANCQTTCSYCIRIQNCSPCGLDCQSGCSISGVFNGCDTSPCTPAISSSSITASFSTDFLKIQFSFTVAADGSSSGCTNLFDSSTYSAFGYSPTCIFNTDFTKLVVNLGKGYTFGGGSAVFIAGALKNRADTCDTPSVTVQVPIPDPSSSPMPKFALLAPSEVIIMCQNLILNGITDPGWPNEQYKWDISSDPASATISSYSTEYSSTFASITIPQSKLVEAIITVSIKVKNPFNILSITQTVKVTAAPKLSITFDSTIAKTISRLKSYSLSISSISACATISSLKITWSIASVTNNMTSIDETSLWSSNKLSSFTLIIPPGVLPSLSTITFHVHGYDSVNKLEGDADLTIQTDSSDPIILFDRTDGQIGVNQQLVIDASGSYDPDGTKSSMIYLWTCTVSSSDCSNIIQDTSAIKLTVPTNSLNVGGIYTFTLKITKSPWNPIHSTNSASKSIIITCIQKTVPAINIYEKTVAYGKPSPNAAYRIGIQGLSDKDTVLWSVVKGSSIEIVTPLNSAALVIKEGSLLQGQSYTLQALINGEFPFSWSFSVNQNPIGGYLKVTPNSGIEMSTIFTIAALDWTDPDGDLPLQYSFGYYINNIYQTLNAKNLTSIIYSQFAYSSNGIIISASIYDSLSAVTTVTSVVSVSLQPDLDTEKALSSITEQINSDTTPPLSIPLFVSQIAALFPNREYITDNNYTALDDSIQNAYDISMGAISKYTDAMDPNDGDSAKSVGAMLDSMTKNPHVNTHDNVKKVGDCINHVKEKIDGKSKIKDADTQTFVGVSDNNFQVHGDKVKNHTELMHEVDNNMIKIHGMALAGMSKEETKQFSSEKVNTEVSVQTIGSLGNWTTIIKDASVVLDPNITDSLSNYTHVGTSFVSYDPIPSEKNATFSIISFNLIDLTTSAPISLNHTAYHSLTIPVLNFDPNMINITNSTSSNSSSDSSSGSSSDSSSGSNSTSKNGTYVHVINCSYLENNDWRSEGCKVISFNETSVNCKCKRLGTFTAMVEAIWVAAASNNAGDIINIGAFSGINWDNAIGLYFCIGVLLFHSILSMMALKMDGLGNENKINANENSSLPSSGDFTARSDDSIIISYVRSKSQNFENNTVVAIDDPQGEFKNENAKKEQKLSKFQYVLHNHPFIRIFLTHENYSHFSLVTIYSTLFLGNMFFIGLFYQNSDSDKKWTFNLKKLIENYDFRDFWAGVYAACFTFGLGIILNFFAKMKKIPPGNNEDPKVKKAKKINKIKIIIFYILSYGLLIFFCWSIILFSIQFDLAPSCKWVYNTILNSAADIFFITFVKIAARVILIWFLTKIGMVIGSRQKLPNTPGRHKKIDSENNENQEEHIPKRWKRRYNKDKTKNNAKS</sequence>
<dbReference type="GO" id="GO:0005886">
    <property type="term" value="C:plasma membrane"/>
    <property type="evidence" value="ECO:0007669"/>
    <property type="project" value="TreeGrafter"/>
</dbReference>
<feature type="compositionally biased region" description="Basic and acidic residues" evidence="6">
    <location>
        <begin position="1650"/>
        <end position="1659"/>
    </location>
</feature>
<name>A0AAU9JUY8_9CILI</name>
<dbReference type="PANTHER" id="PTHR46730:SF1">
    <property type="entry name" value="PLAT DOMAIN-CONTAINING PROTEIN"/>
    <property type="match status" value="1"/>
</dbReference>
<keyword evidence="4 7" id="KW-1133">Transmembrane helix</keyword>
<dbReference type="GO" id="GO:0005261">
    <property type="term" value="F:monoatomic cation channel activity"/>
    <property type="evidence" value="ECO:0007669"/>
    <property type="project" value="TreeGrafter"/>
</dbReference>
<keyword evidence="10" id="KW-1185">Reference proteome</keyword>
<dbReference type="InterPro" id="IPR000203">
    <property type="entry name" value="GPS"/>
</dbReference>
<feature type="region of interest" description="Disordered" evidence="6">
    <location>
        <begin position="1231"/>
        <end position="1255"/>
    </location>
</feature>
<proteinExistence type="predicted"/>
<keyword evidence="2 7" id="KW-0812">Transmembrane</keyword>
<evidence type="ECO:0000256" key="1">
    <source>
        <dbReference type="ARBA" id="ARBA00004370"/>
    </source>
</evidence>
<organism evidence="9 10">
    <name type="scientific">Blepharisma stoltei</name>
    <dbReference type="NCBI Taxonomy" id="1481888"/>
    <lineage>
        <taxon>Eukaryota</taxon>
        <taxon>Sar</taxon>
        <taxon>Alveolata</taxon>
        <taxon>Ciliophora</taxon>
        <taxon>Postciliodesmatophora</taxon>
        <taxon>Heterotrichea</taxon>
        <taxon>Heterotrichida</taxon>
        <taxon>Blepharismidae</taxon>
        <taxon>Blepharisma</taxon>
    </lineage>
</organism>
<keyword evidence="5 7" id="KW-0472">Membrane</keyword>
<dbReference type="InterPro" id="IPR046338">
    <property type="entry name" value="GAIN_dom_sf"/>
</dbReference>
<feature type="region of interest" description="Disordered" evidence="6">
    <location>
        <begin position="1618"/>
        <end position="1659"/>
    </location>
</feature>
<dbReference type="PANTHER" id="PTHR46730">
    <property type="entry name" value="POLYCYSTIN-1"/>
    <property type="match status" value="1"/>
</dbReference>
<evidence type="ECO:0000256" key="6">
    <source>
        <dbReference type="SAM" id="MobiDB-lite"/>
    </source>
</evidence>
<evidence type="ECO:0000256" key="4">
    <source>
        <dbReference type="ARBA" id="ARBA00022989"/>
    </source>
</evidence>
<feature type="domain" description="PKD/REJ-like" evidence="8">
    <location>
        <begin position="665"/>
        <end position="960"/>
    </location>
</feature>
<gene>
    <name evidence="9" type="ORF">BSTOLATCC_MIC50796</name>
</gene>
<dbReference type="EMBL" id="CAJZBQ010000051">
    <property type="protein sequence ID" value="CAG9330196.1"/>
    <property type="molecule type" value="Genomic_DNA"/>
</dbReference>
<evidence type="ECO:0000256" key="3">
    <source>
        <dbReference type="ARBA" id="ARBA00022737"/>
    </source>
</evidence>
<dbReference type="Pfam" id="PF02010">
    <property type="entry name" value="REJ"/>
    <property type="match status" value="1"/>
</dbReference>
<dbReference type="GO" id="GO:0006816">
    <property type="term" value="P:calcium ion transport"/>
    <property type="evidence" value="ECO:0007669"/>
    <property type="project" value="TreeGrafter"/>
</dbReference>
<dbReference type="Pfam" id="PF01825">
    <property type="entry name" value="GPS"/>
    <property type="match status" value="1"/>
</dbReference>
<comment type="subcellular location">
    <subcellularLocation>
        <location evidence="1">Membrane</location>
    </subcellularLocation>
</comment>
<evidence type="ECO:0000256" key="7">
    <source>
        <dbReference type="SAM" id="Phobius"/>
    </source>
</evidence>
<protein>
    <recommendedName>
        <fullName evidence="8">PKD/REJ-like domain-containing protein</fullName>
    </recommendedName>
</protein>
<keyword evidence="3" id="KW-0677">Repeat</keyword>
<dbReference type="Proteomes" id="UP001162131">
    <property type="component" value="Unassembled WGS sequence"/>
</dbReference>